<evidence type="ECO:0000259" key="18">
    <source>
        <dbReference type="PROSITE" id="PS51192"/>
    </source>
</evidence>
<dbReference type="RefSeq" id="WP_104923331.1">
    <property type="nucleotide sequence ID" value="NZ_CP019062.1"/>
</dbReference>
<dbReference type="SMART" id="SM00957">
    <property type="entry name" value="SecA_DEAD"/>
    <property type="match status" value="1"/>
</dbReference>
<comment type="cofactor">
    <cofactor evidence="1">
        <name>Zn(2+)</name>
        <dbReference type="ChEBI" id="CHEBI:29105"/>
    </cofactor>
</comment>
<evidence type="ECO:0000256" key="17">
    <source>
        <dbReference type="RuleBase" id="RU003874"/>
    </source>
</evidence>
<dbReference type="Gene3D" id="3.90.1440.10">
    <property type="entry name" value="SecA, preprotein cross-linking domain"/>
    <property type="match status" value="1"/>
</dbReference>
<keyword evidence="5 16" id="KW-0963">Cytoplasm</keyword>
<evidence type="ECO:0000256" key="6">
    <source>
        <dbReference type="ARBA" id="ARBA00022519"/>
    </source>
</evidence>
<dbReference type="Pfam" id="PF07516">
    <property type="entry name" value="SecA_SW"/>
    <property type="match status" value="1"/>
</dbReference>
<keyword evidence="4 16" id="KW-1003">Cell membrane</keyword>
<evidence type="ECO:0000256" key="13">
    <source>
        <dbReference type="ARBA" id="ARBA00023010"/>
    </source>
</evidence>
<feature type="binding site" evidence="16">
    <location>
        <position position="512"/>
    </location>
    <ligand>
        <name>ATP</name>
        <dbReference type="ChEBI" id="CHEBI:30616"/>
    </ligand>
</feature>
<feature type="domain" description="SecA family profile" evidence="19">
    <location>
        <begin position="3"/>
        <end position="620"/>
    </location>
</feature>
<dbReference type="InterPro" id="IPR011130">
    <property type="entry name" value="SecA_preprotein_X-link_dom"/>
</dbReference>
<dbReference type="InterPro" id="IPR036266">
    <property type="entry name" value="SecA_Wing/Scaffold_sf"/>
</dbReference>
<keyword evidence="14 16" id="KW-0472">Membrane</keyword>
<dbReference type="InterPro" id="IPR020937">
    <property type="entry name" value="SecA_CS"/>
</dbReference>
<keyword evidence="7" id="KW-0479">Metal-binding</keyword>
<dbReference type="InterPro" id="IPR004027">
    <property type="entry name" value="SEC_C_motif"/>
</dbReference>
<evidence type="ECO:0000256" key="5">
    <source>
        <dbReference type="ARBA" id="ARBA00022490"/>
    </source>
</evidence>
<dbReference type="SUPFAM" id="SSF81767">
    <property type="entry name" value="Pre-protein crosslinking domain of SecA"/>
    <property type="match status" value="1"/>
</dbReference>
<dbReference type="GO" id="GO:0043952">
    <property type="term" value="P:protein transport by the Sec complex"/>
    <property type="evidence" value="ECO:0007669"/>
    <property type="project" value="UniProtKB-ARBA"/>
</dbReference>
<evidence type="ECO:0000256" key="7">
    <source>
        <dbReference type="ARBA" id="ARBA00022723"/>
    </source>
</evidence>
<dbReference type="Gene3D" id="1.10.3060.10">
    <property type="entry name" value="Helical scaffold and wing domains of SecA"/>
    <property type="match status" value="1"/>
</dbReference>
<evidence type="ECO:0000256" key="1">
    <source>
        <dbReference type="ARBA" id="ARBA00001947"/>
    </source>
</evidence>
<dbReference type="NCBIfam" id="NF009538">
    <property type="entry name" value="PRK12904.1"/>
    <property type="match status" value="1"/>
</dbReference>
<dbReference type="Proteomes" id="UP000239197">
    <property type="component" value="Chromosome"/>
</dbReference>
<name>A0A2L1USD7_9GAMM</name>
<dbReference type="KEGG" id="rox:BV494_13395"/>
<gene>
    <name evidence="16" type="primary">secA</name>
    <name evidence="20" type="ORF">BV494_13395</name>
</gene>
<keyword evidence="13 16" id="KW-0811">Translocation</keyword>
<feature type="binding site" evidence="16">
    <location>
        <position position="87"/>
    </location>
    <ligand>
        <name>ATP</name>
        <dbReference type="ChEBI" id="CHEBI:30616"/>
    </ligand>
</feature>
<dbReference type="Pfam" id="PF07517">
    <property type="entry name" value="SecA_DEAD"/>
    <property type="match status" value="1"/>
</dbReference>
<evidence type="ECO:0000313" key="20">
    <source>
        <dbReference type="EMBL" id="AVF35862.1"/>
    </source>
</evidence>
<dbReference type="FunFam" id="3.90.1440.10:FF:000001">
    <property type="entry name" value="Preprotein translocase subunit SecA"/>
    <property type="match status" value="1"/>
</dbReference>
<evidence type="ECO:0000256" key="8">
    <source>
        <dbReference type="ARBA" id="ARBA00022741"/>
    </source>
</evidence>
<dbReference type="Pfam" id="PF01043">
    <property type="entry name" value="SecA_PP_bind"/>
    <property type="match status" value="1"/>
</dbReference>
<dbReference type="PRINTS" id="PR00906">
    <property type="entry name" value="SECA"/>
</dbReference>
<keyword evidence="8 16" id="KW-0547">Nucleotide-binding</keyword>
<dbReference type="InterPro" id="IPR036670">
    <property type="entry name" value="SecA_X-link_sf"/>
</dbReference>
<keyword evidence="3 16" id="KW-0813">Transport</keyword>
<comment type="induction">
    <text evidence="16">Repressed under conditions of excess protein secretion capacity and derepressed when protein secretion becomes limiting. This is regulated by SecM.</text>
</comment>
<keyword evidence="11 16" id="KW-0653">Protein transport</keyword>
<dbReference type="InterPro" id="IPR014018">
    <property type="entry name" value="SecA_motor_DEAD"/>
</dbReference>
<evidence type="ECO:0000256" key="10">
    <source>
        <dbReference type="ARBA" id="ARBA00022840"/>
    </source>
</evidence>
<dbReference type="OrthoDB" id="9805579at2"/>
<keyword evidence="6" id="KW-0997">Cell inner membrane</keyword>
<keyword evidence="12 16" id="KW-1278">Translocase</keyword>
<evidence type="ECO:0000256" key="12">
    <source>
        <dbReference type="ARBA" id="ARBA00022967"/>
    </source>
</evidence>
<dbReference type="InterPro" id="IPR044722">
    <property type="entry name" value="SecA_SF2_C"/>
</dbReference>
<dbReference type="GO" id="GO:0005829">
    <property type="term" value="C:cytosol"/>
    <property type="evidence" value="ECO:0007669"/>
    <property type="project" value="TreeGrafter"/>
</dbReference>
<dbReference type="EMBL" id="CP019062">
    <property type="protein sequence ID" value="AVF35862.1"/>
    <property type="molecule type" value="Genomic_DNA"/>
</dbReference>
<evidence type="ECO:0000256" key="11">
    <source>
        <dbReference type="ARBA" id="ARBA00022927"/>
    </source>
</evidence>
<dbReference type="PANTHER" id="PTHR30612">
    <property type="entry name" value="SECA INNER MEMBRANE COMPONENT OF SEC PROTEIN SECRETION SYSTEM"/>
    <property type="match status" value="1"/>
</dbReference>
<dbReference type="EC" id="7.4.2.8" evidence="16"/>
<dbReference type="GO" id="GO:0046872">
    <property type="term" value="F:metal ion binding"/>
    <property type="evidence" value="ECO:0007669"/>
    <property type="project" value="UniProtKB-KW"/>
</dbReference>
<evidence type="ECO:0000313" key="21">
    <source>
        <dbReference type="Proteomes" id="UP000239197"/>
    </source>
</evidence>
<dbReference type="CDD" id="cd17928">
    <property type="entry name" value="DEXDc_SecA"/>
    <property type="match status" value="1"/>
</dbReference>
<dbReference type="InterPro" id="IPR027417">
    <property type="entry name" value="P-loop_NTPase"/>
</dbReference>
<reference evidence="21" key="1">
    <citation type="submission" date="2017-01" db="EMBL/GenBank/DDBJ databases">
        <title>Genome sequence of Rouxiella sp. ERMR1:05.</title>
        <authorList>
            <person name="Kumar R."/>
            <person name="Singh D."/>
            <person name="Kumar S."/>
        </authorList>
    </citation>
    <scope>NUCLEOTIDE SEQUENCE [LARGE SCALE GENOMIC DNA]</scope>
    <source>
        <strain evidence="21">ERMR1:05</strain>
    </source>
</reference>
<accession>A0A2L1USD7</accession>
<dbReference type="InterPro" id="IPR014001">
    <property type="entry name" value="Helicase_ATP-bd"/>
</dbReference>
<proteinExistence type="evidence at transcript level"/>
<keyword evidence="10 16" id="KW-0067">ATP-binding</keyword>
<protein>
    <recommendedName>
        <fullName evidence="16 17">Protein translocase subunit SecA</fullName>
        <ecNumber evidence="16">7.4.2.8</ecNumber>
    </recommendedName>
</protein>
<evidence type="ECO:0000256" key="16">
    <source>
        <dbReference type="HAMAP-Rule" id="MF_01382"/>
    </source>
</evidence>
<dbReference type="PANTHER" id="PTHR30612:SF0">
    <property type="entry name" value="CHLOROPLAST PROTEIN-TRANSPORTING ATPASE"/>
    <property type="match status" value="1"/>
</dbReference>
<organism evidence="20 21">
    <name type="scientific">Rahnella sikkimica</name>
    <dbReference type="NCBI Taxonomy" id="1805933"/>
    <lineage>
        <taxon>Bacteria</taxon>
        <taxon>Pseudomonadati</taxon>
        <taxon>Pseudomonadota</taxon>
        <taxon>Gammaproteobacteria</taxon>
        <taxon>Enterobacterales</taxon>
        <taxon>Yersiniaceae</taxon>
        <taxon>Rahnella</taxon>
    </lineage>
</organism>
<feature type="domain" description="Helicase ATP-binding" evidence="18">
    <location>
        <begin position="89"/>
        <end position="247"/>
    </location>
</feature>
<dbReference type="SUPFAM" id="SSF81886">
    <property type="entry name" value="Helical scaffold and wing domains of SecA"/>
    <property type="match status" value="1"/>
</dbReference>
<dbReference type="GO" id="GO:0065002">
    <property type="term" value="P:intracellular protein transmembrane transport"/>
    <property type="evidence" value="ECO:0007669"/>
    <property type="project" value="UniProtKB-UniRule"/>
</dbReference>
<comment type="catalytic activity">
    <reaction evidence="15 16">
        <text>ATP + H2O + cellular proteinSide 1 = ADP + phosphate + cellular proteinSide 2.</text>
        <dbReference type="EC" id="7.4.2.8"/>
    </reaction>
</comment>
<evidence type="ECO:0000256" key="9">
    <source>
        <dbReference type="ARBA" id="ARBA00022833"/>
    </source>
</evidence>
<dbReference type="Pfam" id="PF21090">
    <property type="entry name" value="P-loop_SecA"/>
    <property type="match status" value="1"/>
</dbReference>
<evidence type="ECO:0000256" key="14">
    <source>
        <dbReference type="ARBA" id="ARBA00023136"/>
    </source>
</evidence>
<dbReference type="InterPro" id="IPR011116">
    <property type="entry name" value="SecA_Wing/Scaffold"/>
</dbReference>
<dbReference type="FunFam" id="3.40.50.300:FF:000113">
    <property type="entry name" value="Preprotein translocase subunit SecA"/>
    <property type="match status" value="1"/>
</dbReference>
<dbReference type="FunFam" id="1.10.3060.10:FF:000001">
    <property type="entry name" value="Preprotein translocase subunit SecA"/>
    <property type="match status" value="1"/>
</dbReference>
<feature type="binding site" evidence="16">
    <location>
        <begin position="105"/>
        <end position="109"/>
    </location>
    <ligand>
        <name>ATP</name>
        <dbReference type="ChEBI" id="CHEBI:30616"/>
    </ligand>
</feature>
<dbReference type="InterPro" id="IPR011115">
    <property type="entry name" value="SecA_DEAD"/>
</dbReference>
<comment type="function">
    <text evidence="16">Part of the Sec protein translocase complex. Interacts with the SecYEG preprotein conducting channel. Has a central role in coupling the hydrolysis of ATP to the transfer of proteins into and across the cell membrane, serving both as a receptor for the preprotein-SecB complex and as an ATP-driven molecular motor driving the stepwise translocation of polypeptide chains across the membrane.</text>
</comment>
<dbReference type="CDD" id="cd18803">
    <property type="entry name" value="SF2_C_secA"/>
    <property type="match status" value="1"/>
</dbReference>
<dbReference type="GO" id="GO:0005886">
    <property type="term" value="C:plasma membrane"/>
    <property type="evidence" value="ECO:0007669"/>
    <property type="project" value="UniProtKB-SubCell"/>
</dbReference>
<dbReference type="GO" id="GO:0005524">
    <property type="term" value="F:ATP binding"/>
    <property type="evidence" value="ECO:0007669"/>
    <property type="project" value="UniProtKB-UniRule"/>
</dbReference>
<comment type="subcellular location">
    <subcellularLocation>
        <location evidence="16">Cell membrane</location>
        <topology evidence="16">Peripheral membrane protein</topology>
        <orientation evidence="16">Cytoplasmic side</orientation>
    </subcellularLocation>
    <subcellularLocation>
        <location evidence="16">Cytoplasm</location>
    </subcellularLocation>
    <text evidence="16">Distribution is 50-50.</text>
</comment>
<dbReference type="PROSITE" id="PS51196">
    <property type="entry name" value="SECA_MOTOR_DEAD"/>
    <property type="match status" value="1"/>
</dbReference>
<evidence type="ECO:0000256" key="2">
    <source>
        <dbReference type="ARBA" id="ARBA00007650"/>
    </source>
</evidence>
<dbReference type="AlphaFoldDB" id="A0A2L1USD7"/>
<comment type="similarity">
    <text evidence="2 16 17">Belongs to the SecA family.</text>
</comment>
<dbReference type="InterPro" id="IPR000185">
    <property type="entry name" value="SecA"/>
</dbReference>
<dbReference type="SUPFAM" id="SSF52540">
    <property type="entry name" value="P-loop containing nucleoside triphosphate hydrolases"/>
    <property type="match status" value="2"/>
</dbReference>
<dbReference type="PROSITE" id="PS01312">
    <property type="entry name" value="SECA"/>
    <property type="match status" value="1"/>
</dbReference>
<dbReference type="Gene3D" id="3.40.50.300">
    <property type="entry name" value="P-loop containing nucleotide triphosphate hydrolases"/>
    <property type="match status" value="2"/>
</dbReference>
<evidence type="ECO:0000256" key="3">
    <source>
        <dbReference type="ARBA" id="ARBA00022448"/>
    </source>
</evidence>
<dbReference type="GO" id="GO:0017038">
    <property type="term" value="P:protein import"/>
    <property type="evidence" value="ECO:0007669"/>
    <property type="project" value="InterPro"/>
</dbReference>
<dbReference type="FunFam" id="3.40.50.300:FF:000081">
    <property type="entry name" value="Preprotein translocase subunit SecA"/>
    <property type="match status" value="1"/>
</dbReference>
<dbReference type="SMART" id="SM00958">
    <property type="entry name" value="SecA_PP_bind"/>
    <property type="match status" value="1"/>
</dbReference>
<dbReference type="HAMAP" id="MF_01382">
    <property type="entry name" value="SecA"/>
    <property type="match status" value="1"/>
</dbReference>
<evidence type="ECO:0000256" key="4">
    <source>
        <dbReference type="ARBA" id="ARBA00022475"/>
    </source>
</evidence>
<sequence length="905" mass="102594">MLIKLLTKVFGSRNDRTLRRMRKVVDLISRMEPEIQKLTDDQLRAKTDEFRERLAKGEVLEMLIPEAFAVVRESSKRVFGMRHFDVQLLGGMVLNERCIAEMRTGEGKTLTATLPAYLNALSGKGVHVVTVNDYLAQRDAENNRPLFEFLGLSIGINLPGMPSPAKRAAYAADITYGTNNEYGFDYLRDNMAFSPEERVQRKLHYALVDEVDSILIDEARTPLIISGPAEDSSEMYTRVDKLIPKLIRQEKEDSDTFQGEGHFSVDEKARQVHLTERGLVLIEEMLVDAGIMEEGESLYSPTNIMLMHHVTAALRAHVLFTRDVDYIVKDGEVIIVDEHTGRTMQGRRWSDGLHQAVEAKEGVDIQNENQTLASITFQNYFRLYEKLAGMTGTADTEAFEFSSIYKLDTIVVPTNRPMVRKDMADLVYMTEMEKIGAIIEDIRQCTARGQPVLVGTISIEKSEVVSNELTKAGIAHSVLNAKFHAKEADIVAQAGQPSAVTIATNMAGRGTDIVLGGSWQVEVENLGEEATDEKIAEIKAAWQIRHDAVLASGGLHIIGTERHESRRIDNQLRGRAGRQGDAGSSRFYLSMEDALMRIFASDRVTSMMRKLGMKPGEAIEHPWVTKAIANAQRKVESRNFDIRKQLLEYDDVASDQRRAIYSQRNELLDVSDVSETIASIREDVFKATIDSYIPPQSLEEMWDVQGLQDRLKQDFELEMPIAEWLDKEPELHEETLRERIMELAKESYARKEEVVGAEMMRNFEKGVMLQTLDSLWKEHLAAMDYLRQGIHLRGYAQKDPKQEYKRESFAMFAAMLESLKYEVVSVLSKVQVRMPEEIEAMEIQRREEAEHLARQQQLSHQDQQEIEVAEAARLAASGERKVGRNDLCPCGSGKKYKQCHGRLQK</sequence>
<keyword evidence="9" id="KW-0862">Zinc</keyword>
<dbReference type="Pfam" id="PF02810">
    <property type="entry name" value="SEC-C"/>
    <property type="match status" value="1"/>
</dbReference>
<comment type="subunit">
    <text evidence="16">Monomer and homodimer. Part of the essential Sec protein translocation apparatus which comprises SecA, SecYEG and auxiliary proteins SecDF-YajC and YidC.</text>
</comment>
<dbReference type="GO" id="GO:0006605">
    <property type="term" value="P:protein targeting"/>
    <property type="evidence" value="ECO:0007669"/>
    <property type="project" value="UniProtKB-UniRule"/>
</dbReference>
<evidence type="ECO:0000256" key="15">
    <source>
        <dbReference type="ARBA" id="ARBA00034006"/>
    </source>
</evidence>
<dbReference type="GO" id="GO:0031522">
    <property type="term" value="C:cell envelope Sec protein transport complex"/>
    <property type="evidence" value="ECO:0007669"/>
    <property type="project" value="TreeGrafter"/>
</dbReference>
<evidence type="ECO:0000259" key="19">
    <source>
        <dbReference type="PROSITE" id="PS51196"/>
    </source>
</evidence>
<dbReference type="GO" id="GO:0008564">
    <property type="term" value="F:protein-exporting ATPase activity"/>
    <property type="evidence" value="ECO:0007669"/>
    <property type="project" value="UniProtKB-EC"/>
</dbReference>
<dbReference type="PROSITE" id="PS51192">
    <property type="entry name" value="HELICASE_ATP_BIND_1"/>
    <property type="match status" value="1"/>
</dbReference>
<dbReference type="NCBIfam" id="TIGR00963">
    <property type="entry name" value="secA"/>
    <property type="match status" value="1"/>
</dbReference>
<keyword evidence="21" id="KW-1185">Reference proteome</keyword>